<evidence type="ECO:0000313" key="6">
    <source>
        <dbReference type="Proteomes" id="UP001431784"/>
    </source>
</evidence>
<dbReference type="InterPro" id="IPR052028">
    <property type="entry name" value="HipA_Ser/Thr_kinase"/>
</dbReference>
<evidence type="ECO:0000313" key="5">
    <source>
        <dbReference type="EMBL" id="MDD7972727.1"/>
    </source>
</evidence>
<dbReference type="Proteomes" id="UP001431784">
    <property type="component" value="Unassembled WGS sequence"/>
</dbReference>
<dbReference type="Pfam" id="PF07804">
    <property type="entry name" value="HipA_C"/>
    <property type="match status" value="1"/>
</dbReference>
<evidence type="ECO:0000259" key="4">
    <source>
        <dbReference type="Pfam" id="PF07804"/>
    </source>
</evidence>
<organism evidence="5 6">
    <name type="scientific">Roseinatronobacter alkalisoli</name>
    <dbReference type="NCBI Taxonomy" id="3028235"/>
    <lineage>
        <taxon>Bacteria</taxon>
        <taxon>Pseudomonadati</taxon>
        <taxon>Pseudomonadota</taxon>
        <taxon>Alphaproteobacteria</taxon>
        <taxon>Rhodobacterales</taxon>
        <taxon>Paracoccaceae</taxon>
        <taxon>Roseinatronobacter</taxon>
    </lineage>
</organism>
<dbReference type="PANTHER" id="PTHR37419">
    <property type="entry name" value="SERINE/THREONINE-PROTEIN KINASE TOXIN HIPA"/>
    <property type="match status" value="1"/>
</dbReference>
<evidence type="ECO:0000256" key="3">
    <source>
        <dbReference type="ARBA" id="ARBA00022777"/>
    </source>
</evidence>
<keyword evidence="3" id="KW-0418">Kinase</keyword>
<keyword evidence="6" id="KW-1185">Reference proteome</keyword>
<dbReference type="InterPro" id="IPR012893">
    <property type="entry name" value="HipA-like_C"/>
</dbReference>
<comment type="caution">
    <text evidence="5">The sequence shown here is derived from an EMBL/GenBank/DDBJ whole genome shotgun (WGS) entry which is preliminary data.</text>
</comment>
<proteinExistence type="inferred from homology"/>
<accession>A0ABT5TC75</accession>
<sequence>MTNDVNYSNFRVDEIRERRKMLYLIGENLDSDRAHYLAETGRIVKLMRGIYADAAEDVDGIVLRHAVRIAKYLYPRAYLSAASAVQLAPTRDGRLFISGPRSQRKRIRTLEIIQNIAPAHPSTAPALIADELGEFRTDVSSLRQRCLEAFRLRSEHAASINEEMRAALAARLIEEYGDPKNAADALWTLARENKWYREGEQAERYLMRSPSLIETRNEAALSFTVAWHSQPIGELRHDGFEWRWTAEKNFNLPLVQQRTPGKLPPFILSLLPEGWLERVLNESDERALLRSGKRYMSNITISSDTAEIAVLPTDRLSTRLSEFSTEGVFIGHYEGPARGDIENSFEENLARLFANSQTPRLSGVQIKAPMFLDAKGRLVPSTIEPFTHILKPAGTSGFQALPIIEYLSMSLGRAAGLEAPAIALIGMPDGMPPALIVERFDIRSSADDHRCIALEDICSVLDLPPEAKYDSTIERIARAVRPLSTAPEEDLTVILKRALFAWLIADGDMHLKNLALLKIAAPGADTFESVRMAPLYDAVTTRVFPRLEHDRMALKLDGKDDRLRRADFLRLAATAGILARAANAAIDELVKRFATGLDQIIVPDVPNLDAEMTAKAEQMLELCRERLAAWH</sequence>
<protein>
    <submittedName>
        <fullName evidence="5">HipA domain-containing protein</fullName>
    </submittedName>
</protein>
<dbReference type="PANTHER" id="PTHR37419:SF1">
    <property type="entry name" value="SERINE_THREONINE-PROTEIN KINASE TOXIN HIPA"/>
    <property type="match status" value="1"/>
</dbReference>
<comment type="similarity">
    <text evidence="1">Belongs to the HipA Ser/Thr kinase family.</text>
</comment>
<evidence type="ECO:0000256" key="1">
    <source>
        <dbReference type="ARBA" id="ARBA00010164"/>
    </source>
</evidence>
<evidence type="ECO:0000256" key="2">
    <source>
        <dbReference type="ARBA" id="ARBA00022679"/>
    </source>
</evidence>
<gene>
    <name evidence="5" type="ORF">PUT78_16650</name>
</gene>
<dbReference type="EMBL" id="JAQZSM010000018">
    <property type="protein sequence ID" value="MDD7972727.1"/>
    <property type="molecule type" value="Genomic_DNA"/>
</dbReference>
<name>A0ABT5TC75_9RHOB</name>
<dbReference type="RefSeq" id="WP_274353404.1">
    <property type="nucleotide sequence ID" value="NZ_JAQZSM010000018.1"/>
</dbReference>
<reference evidence="5" key="1">
    <citation type="submission" date="2023-02" db="EMBL/GenBank/DDBJ databases">
        <title>Description of Roseinatronobacter alkalisoli sp. nov., an alkaliphilic bacerium isolated from soda soil.</title>
        <authorList>
            <person name="Wei W."/>
        </authorList>
    </citation>
    <scope>NUCLEOTIDE SEQUENCE</scope>
    <source>
        <strain evidence="5">HJB301</strain>
    </source>
</reference>
<feature type="domain" description="HipA-like C-terminal" evidence="4">
    <location>
        <begin position="361"/>
        <end position="594"/>
    </location>
</feature>
<keyword evidence="2" id="KW-0808">Transferase</keyword>